<reference evidence="1" key="1">
    <citation type="submission" date="2018-05" db="EMBL/GenBank/DDBJ databases">
        <title>Draft genome of Mucuna pruriens seed.</title>
        <authorList>
            <person name="Nnadi N.E."/>
            <person name="Vos R."/>
            <person name="Hasami M.H."/>
            <person name="Devisetty U.K."/>
            <person name="Aguiy J.C."/>
        </authorList>
    </citation>
    <scope>NUCLEOTIDE SEQUENCE [LARGE SCALE GENOMIC DNA]</scope>
    <source>
        <strain evidence="1">JCA_2017</strain>
    </source>
</reference>
<gene>
    <name evidence="1" type="ORF">CR513_11676</name>
</gene>
<organism evidence="1 2">
    <name type="scientific">Mucuna pruriens</name>
    <name type="common">Velvet bean</name>
    <name type="synonym">Dolichos pruriens</name>
    <dbReference type="NCBI Taxonomy" id="157652"/>
    <lineage>
        <taxon>Eukaryota</taxon>
        <taxon>Viridiplantae</taxon>
        <taxon>Streptophyta</taxon>
        <taxon>Embryophyta</taxon>
        <taxon>Tracheophyta</taxon>
        <taxon>Spermatophyta</taxon>
        <taxon>Magnoliopsida</taxon>
        <taxon>eudicotyledons</taxon>
        <taxon>Gunneridae</taxon>
        <taxon>Pentapetalae</taxon>
        <taxon>rosids</taxon>
        <taxon>fabids</taxon>
        <taxon>Fabales</taxon>
        <taxon>Fabaceae</taxon>
        <taxon>Papilionoideae</taxon>
        <taxon>50 kb inversion clade</taxon>
        <taxon>NPAAA clade</taxon>
        <taxon>indigoferoid/millettioid clade</taxon>
        <taxon>Phaseoleae</taxon>
        <taxon>Mucuna</taxon>
    </lineage>
</organism>
<keyword evidence="2" id="KW-1185">Reference proteome</keyword>
<evidence type="ECO:0000313" key="2">
    <source>
        <dbReference type="Proteomes" id="UP000257109"/>
    </source>
</evidence>
<dbReference type="EMBL" id="QJKJ01002051">
    <property type="protein sequence ID" value="RDY04584.1"/>
    <property type="molecule type" value="Genomic_DNA"/>
</dbReference>
<comment type="caution">
    <text evidence="1">The sequence shown here is derived from an EMBL/GenBank/DDBJ whole genome shotgun (WGS) entry which is preliminary data.</text>
</comment>
<evidence type="ECO:0000313" key="1">
    <source>
        <dbReference type="EMBL" id="RDY04584.1"/>
    </source>
</evidence>
<feature type="non-terminal residue" evidence="1">
    <location>
        <position position="1"/>
    </location>
</feature>
<accession>A0A371HPI1</accession>
<proteinExistence type="predicted"/>
<dbReference type="Proteomes" id="UP000257109">
    <property type="component" value="Unassembled WGS sequence"/>
</dbReference>
<dbReference type="AlphaFoldDB" id="A0A371HPI1"/>
<sequence>MASKRMTELGIMPPMLSYRLKQRWSGTMVGKMDDDSVLITTNILAIATNCKDEGFIFSKDSNKVITTRSINLAFYEMRGPILSSKVEARKYMSSINLKPICKSQKMLAVFGFQDVIKVVTDGFVEPGRNATEEKRLIFKQQQKLDSKELFLIYQCVNSKIFNKISSASTSKEAWEILVKTYGDGEKNKKVKLQTLRRQYELLEMKD</sequence>
<protein>
    <submittedName>
        <fullName evidence="1">Uncharacterized protein</fullName>
    </submittedName>
</protein>
<dbReference type="OrthoDB" id="2783063at2759"/>
<name>A0A371HPI1_MUCPR</name>
<dbReference type="Pfam" id="PF14223">
    <property type="entry name" value="Retrotran_gag_2"/>
    <property type="match status" value="1"/>
</dbReference>